<dbReference type="AlphaFoldDB" id="A5CLL1"/>
<dbReference type="EMBL" id="AM711865">
    <property type="protein sequence ID" value="CAM98481.1"/>
    <property type="molecule type" value="Genomic_DNA"/>
</dbReference>
<feature type="compositionally biased region" description="Low complexity" evidence="1">
    <location>
        <begin position="188"/>
        <end position="203"/>
    </location>
</feature>
<reference evidence="2 3" key="1">
    <citation type="journal article" date="2008" name="J. Bacteriol.">
        <title>The genome sequence of the tomato-pathogenic actinomycete Clavibacter michiganensis subsp. michiganensis NCPPB382 reveals a large island involved in pathogenicity.</title>
        <authorList>
            <person name="Gartemann K.H."/>
            <person name="Abt B."/>
            <person name="Bekel T."/>
            <person name="Burger A."/>
            <person name="Engemann J."/>
            <person name="Flugel M."/>
            <person name="Gaigalat L."/>
            <person name="Goesmann A."/>
            <person name="Grafen I."/>
            <person name="Kalinowski J."/>
            <person name="Kaup O."/>
            <person name="Kirchner O."/>
            <person name="Krause L."/>
            <person name="Linke B."/>
            <person name="McHardy A."/>
            <person name="Meyer F."/>
            <person name="Pohle S."/>
            <person name="Ruckert C."/>
            <person name="Schneiker S."/>
            <person name="Zellermann E.M."/>
            <person name="Puhler A."/>
            <person name="Eichenlaub R."/>
            <person name="Kaiser O."/>
            <person name="Bartels D."/>
        </authorList>
    </citation>
    <scope>NUCLEOTIDE SEQUENCE [LARGE SCALE GENOMIC DNA]</scope>
    <source>
        <strain evidence="2 3">NCPPB 382</strain>
    </source>
</reference>
<proteinExistence type="predicted"/>
<evidence type="ECO:0008006" key="4">
    <source>
        <dbReference type="Google" id="ProtNLM"/>
    </source>
</evidence>
<feature type="region of interest" description="Disordered" evidence="1">
    <location>
        <begin position="317"/>
        <end position="391"/>
    </location>
</feature>
<feature type="compositionally biased region" description="Polar residues" evidence="1">
    <location>
        <begin position="150"/>
        <end position="166"/>
    </location>
</feature>
<dbReference type="Proteomes" id="UP000001564">
    <property type="component" value="Plasmid pCM1"/>
</dbReference>
<evidence type="ECO:0000313" key="2">
    <source>
        <dbReference type="EMBL" id="CAM98481.1"/>
    </source>
</evidence>
<sequence length="508" mass="55615">MSWALPVPAGAYAKVPAWTSPAAWMAAVHADVLSAEGYAARRRIDVSVRKYLAVAVVDRRAADFKTGRSVTTSNATVARRASLLIRQNVSKRVVERARALLIARGFSVTIVEGRELTVDETEEAFLWHGGYQVAAASVRALTVPRRFVSDPSTGGLSVSNQDTPSSPVLKLVTKSRRPSKSRPPQAPPQRAVARRMAAPRPASTNPTYKVPKDRAPRALATIRLAAQLQQRMPWLGRGIHQGHVCDMLDRNLDTSRYARWVERDGRRVLLVDDRDITSQIEAKFRDLGVPFLDAPVQRDPIGYLAWGIQMAIDPSEETRMERYDREQDAAAERARQHQADAAREAARRGVEDSPEHRAFLEQERELRAAASRRRPAPAVPLALPPEPTRRSSDVAASVGIDELVTAALLGEGRHPAEFHTGVQELHGRVLRLARMLTDRGWVLDADAARAAGDVVLTDAAGAGRIAFAPPAELPADAVWRTGADGAELADDVTVHEYIGGVENARRGR</sequence>
<keyword evidence="3" id="KW-1185">Reference proteome</keyword>
<gene>
    <name evidence="2" type="primary">repA</name>
    <name evidence="2" type="ordered locus">pCM1_0028</name>
</gene>
<organism evidence="2 3">
    <name type="scientific">Clavibacter michiganensis subsp. michiganensis (strain NCPPB 382)</name>
    <dbReference type="NCBI Taxonomy" id="443906"/>
    <lineage>
        <taxon>Bacteria</taxon>
        <taxon>Bacillati</taxon>
        <taxon>Actinomycetota</taxon>
        <taxon>Actinomycetes</taxon>
        <taxon>Micrococcales</taxon>
        <taxon>Microbacteriaceae</taxon>
        <taxon>Clavibacter</taxon>
    </lineage>
</organism>
<evidence type="ECO:0000313" key="3">
    <source>
        <dbReference type="Proteomes" id="UP000001564"/>
    </source>
</evidence>
<geneLocation type="plasmid" evidence="2 3">
    <name>pCM1</name>
</geneLocation>
<protein>
    <recommendedName>
        <fullName evidence="4">Replication protein</fullName>
    </recommendedName>
</protein>
<name>A5CLL1_CLAM3</name>
<dbReference type="KEGG" id="cmi:pCM1_0028"/>
<evidence type="ECO:0000256" key="1">
    <source>
        <dbReference type="SAM" id="MobiDB-lite"/>
    </source>
</evidence>
<feature type="region of interest" description="Disordered" evidence="1">
    <location>
        <begin position="150"/>
        <end position="211"/>
    </location>
</feature>
<dbReference type="HOGENOM" id="CLU_569507_0_0_11"/>
<accession>A5CLL1</accession>
<keyword evidence="2" id="KW-0614">Plasmid</keyword>
<feature type="compositionally biased region" description="Basic and acidic residues" evidence="1">
    <location>
        <begin position="317"/>
        <end position="367"/>
    </location>
</feature>